<feature type="transmembrane region" description="Helical" evidence="2">
    <location>
        <begin position="163"/>
        <end position="183"/>
    </location>
</feature>
<dbReference type="OrthoDB" id="3365366at2759"/>
<evidence type="ECO:0000313" key="4">
    <source>
        <dbReference type="Proteomes" id="UP000014071"/>
    </source>
</evidence>
<keyword evidence="2" id="KW-0472">Membrane</keyword>
<dbReference type="RefSeq" id="XP_012190709.1">
    <property type="nucleotide sequence ID" value="XM_012335319.1"/>
</dbReference>
<feature type="region of interest" description="Disordered" evidence="1">
    <location>
        <begin position="305"/>
        <end position="469"/>
    </location>
</feature>
<dbReference type="AlphaFoldDB" id="R9P792"/>
<feature type="compositionally biased region" description="Basic residues" evidence="1">
    <location>
        <begin position="597"/>
        <end position="612"/>
    </location>
</feature>
<feature type="region of interest" description="Disordered" evidence="1">
    <location>
        <begin position="483"/>
        <end position="619"/>
    </location>
</feature>
<accession>R9P792</accession>
<sequence length="619" mass="65744">MRTIIIPNSYASNNDPRNPASGYAYIIVSVQQSSLHLRPTSFRHPQDSLSMSSTTQSSPPRAGSYILVSSTANLDEPETIPGEVPRSSSSRPRLFFLLPLVAALDVATALTLGILVLTQLSRHDEPAMRIMSKVSHHDPLLTLSSLDPENSKSGNAAWERRKIVVLVMAFSVARACAYAIVGFSKRIRQLGVTVAAISILSTLFYVSVANLLFQARPKPGVLDTPNLSWSSIFASDTWRWPDAFRHFEPTMPILVGAQMAFTLLEWILYIAIVGVKVPPGGNPVQAKRWARDLAQDPQFRRGVDAQSLYPSDDGQEATAAETEHSAGGSHTQTEANMEQGRAQLSSPISNPSRGGQADGSEQPLLGASPTTPRGYGSILTEQMTPQAQGSVRSARSPAAAPSQGMSRSASARSGLYSKSPGAAELGVGGIHAEALEDEDDEDDEHRDGEGDEEAEGSDPDDIIDITPNRAVARKEARLRLARAALPERRASGGTLSTLSIFGGGAGGSSGDAAPSRNDGGGAQGVGVFSDEAGSPIARNNRGETSAAPLLMVGASDEPTRAESAAADTSMQSSNSMTLPSSSSTRTVSTRASSFKDRKFKLPKWIKRGSKKGRMTDHDV</sequence>
<feature type="compositionally biased region" description="Polar residues" evidence="1">
    <location>
        <begin position="379"/>
        <end position="389"/>
    </location>
</feature>
<keyword evidence="4" id="KW-1185">Reference proteome</keyword>
<evidence type="ECO:0000256" key="2">
    <source>
        <dbReference type="SAM" id="Phobius"/>
    </source>
</evidence>
<protein>
    <submittedName>
        <fullName evidence="3">Uncharacterized protein</fullName>
    </submittedName>
</protein>
<feature type="compositionally biased region" description="Polar residues" evidence="1">
    <location>
        <begin position="328"/>
        <end position="353"/>
    </location>
</feature>
<dbReference type="EMBL" id="DF238808">
    <property type="protein sequence ID" value="GAC97122.1"/>
    <property type="molecule type" value="Genomic_DNA"/>
</dbReference>
<evidence type="ECO:0000313" key="3">
    <source>
        <dbReference type="EMBL" id="GAC97122.1"/>
    </source>
</evidence>
<reference evidence="4" key="1">
    <citation type="journal article" date="2013" name="Genome Announc.">
        <title>Draft genome sequence of the basidiomycetous yeast-like fungus Pseudozyma hubeiensis SY62, which produces an abundant amount of the biosurfactant mannosylerythritol lipids.</title>
        <authorList>
            <person name="Konishi M."/>
            <person name="Hatada Y."/>
            <person name="Horiuchi J."/>
        </authorList>
    </citation>
    <scope>NUCLEOTIDE SEQUENCE [LARGE SCALE GENOMIC DNA]</scope>
    <source>
        <strain evidence="4">SY62</strain>
    </source>
</reference>
<keyword evidence="2" id="KW-1133">Transmembrane helix</keyword>
<feature type="compositionally biased region" description="Acidic residues" evidence="1">
    <location>
        <begin position="435"/>
        <end position="463"/>
    </location>
</feature>
<keyword evidence="2" id="KW-0812">Transmembrane</keyword>
<feature type="compositionally biased region" description="Low complexity" evidence="1">
    <location>
        <begin position="390"/>
        <end position="402"/>
    </location>
</feature>
<name>R9P792_PSEHS</name>
<evidence type="ECO:0000256" key="1">
    <source>
        <dbReference type="SAM" id="MobiDB-lite"/>
    </source>
</evidence>
<dbReference type="Proteomes" id="UP000014071">
    <property type="component" value="Unassembled WGS sequence"/>
</dbReference>
<feature type="transmembrane region" description="Helical" evidence="2">
    <location>
        <begin position="190"/>
        <end position="213"/>
    </location>
</feature>
<feature type="transmembrane region" description="Helical" evidence="2">
    <location>
        <begin position="94"/>
        <end position="118"/>
    </location>
</feature>
<dbReference type="GeneID" id="24109988"/>
<organism evidence="3 4">
    <name type="scientific">Pseudozyma hubeiensis (strain SY62)</name>
    <name type="common">Yeast</name>
    <dbReference type="NCBI Taxonomy" id="1305764"/>
    <lineage>
        <taxon>Eukaryota</taxon>
        <taxon>Fungi</taxon>
        <taxon>Dikarya</taxon>
        <taxon>Basidiomycota</taxon>
        <taxon>Ustilaginomycotina</taxon>
        <taxon>Ustilaginomycetes</taxon>
        <taxon>Ustilaginales</taxon>
        <taxon>Ustilaginaceae</taxon>
        <taxon>Pseudozyma</taxon>
    </lineage>
</organism>
<proteinExistence type="predicted"/>
<feature type="region of interest" description="Disordered" evidence="1">
    <location>
        <begin position="40"/>
        <end position="62"/>
    </location>
</feature>
<dbReference type="eggNOG" id="ENOG502TD02">
    <property type="taxonomic scope" value="Eukaryota"/>
</dbReference>
<feature type="compositionally biased region" description="Low complexity" evidence="1">
    <location>
        <begin position="48"/>
        <end position="58"/>
    </location>
</feature>
<dbReference type="HOGENOM" id="CLU_018779_0_0_1"/>
<gene>
    <name evidence="3" type="ORF">PHSY_004707</name>
</gene>
<feature type="compositionally biased region" description="Low complexity" evidence="1">
    <location>
        <begin position="569"/>
        <end position="592"/>
    </location>
</feature>